<gene>
    <name evidence="2" type="ORF">ACFPRA_01530</name>
</gene>
<dbReference type="EMBL" id="JBHSNO010000001">
    <property type="protein sequence ID" value="MFC5587589.1"/>
    <property type="molecule type" value="Genomic_DNA"/>
</dbReference>
<keyword evidence="3" id="KW-1185">Reference proteome</keyword>
<feature type="domain" description="HTH cro/C1-type" evidence="1">
    <location>
        <begin position="7"/>
        <end position="46"/>
    </location>
</feature>
<dbReference type="SUPFAM" id="SSF47413">
    <property type="entry name" value="lambda repressor-like DNA-binding domains"/>
    <property type="match status" value="1"/>
</dbReference>
<organism evidence="2 3">
    <name type="scientific">Sporosarcina soli</name>
    <dbReference type="NCBI Taxonomy" id="334736"/>
    <lineage>
        <taxon>Bacteria</taxon>
        <taxon>Bacillati</taxon>
        <taxon>Bacillota</taxon>
        <taxon>Bacilli</taxon>
        <taxon>Bacillales</taxon>
        <taxon>Caryophanaceae</taxon>
        <taxon>Sporosarcina</taxon>
    </lineage>
</organism>
<protein>
    <submittedName>
        <fullName evidence="2">Helix-turn-helix domain-containing protein</fullName>
    </submittedName>
</protein>
<proteinExistence type="predicted"/>
<evidence type="ECO:0000313" key="2">
    <source>
        <dbReference type="EMBL" id="MFC5587589.1"/>
    </source>
</evidence>
<dbReference type="RefSeq" id="WP_381429750.1">
    <property type="nucleotide sequence ID" value="NZ_JBHSNO010000001.1"/>
</dbReference>
<evidence type="ECO:0000313" key="3">
    <source>
        <dbReference type="Proteomes" id="UP001596109"/>
    </source>
</evidence>
<dbReference type="Proteomes" id="UP001596109">
    <property type="component" value="Unassembled WGS sequence"/>
</dbReference>
<dbReference type="InterPro" id="IPR010982">
    <property type="entry name" value="Lambda_DNA-bd_dom_sf"/>
</dbReference>
<dbReference type="CDD" id="cd00093">
    <property type="entry name" value="HTH_XRE"/>
    <property type="match status" value="1"/>
</dbReference>
<dbReference type="Pfam" id="PF12844">
    <property type="entry name" value="HTH_19"/>
    <property type="match status" value="1"/>
</dbReference>
<dbReference type="InterPro" id="IPR001387">
    <property type="entry name" value="Cro/C1-type_HTH"/>
</dbReference>
<dbReference type="PROSITE" id="PS50943">
    <property type="entry name" value="HTH_CROC1"/>
    <property type="match status" value="1"/>
</dbReference>
<evidence type="ECO:0000259" key="1">
    <source>
        <dbReference type="PROSITE" id="PS50943"/>
    </source>
</evidence>
<name>A0ABW0TFD0_9BACL</name>
<comment type="caution">
    <text evidence="2">The sequence shown here is derived from an EMBL/GenBank/DDBJ whole genome shotgun (WGS) entry which is preliminary data.</text>
</comment>
<dbReference type="Gene3D" id="1.10.260.40">
    <property type="entry name" value="lambda repressor-like DNA-binding domains"/>
    <property type="match status" value="1"/>
</dbReference>
<accession>A0ABW0TFD0</accession>
<sequence length="87" mass="9595">MSIGAFLKECRNRAGFNQIKMAAVLSVSQSDISKYENDVKEPPTSVFRDWTIATQSMELGMAFLYGADVISVISNAVSPLVGFIHFF</sequence>
<reference evidence="3" key="1">
    <citation type="journal article" date="2019" name="Int. J. Syst. Evol. Microbiol.">
        <title>The Global Catalogue of Microorganisms (GCM) 10K type strain sequencing project: providing services to taxonomists for standard genome sequencing and annotation.</title>
        <authorList>
            <consortium name="The Broad Institute Genomics Platform"/>
            <consortium name="The Broad Institute Genome Sequencing Center for Infectious Disease"/>
            <person name="Wu L."/>
            <person name="Ma J."/>
        </authorList>
    </citation>
    <scope>NUCLEOTIDE SEQUENCE [LARGE SCALE GENOMIC DNA]</scope>
    <source>
        <strain evidence="3">CGMCC 4.1434</strain>
    </source>
</reference>